<comment type="caution">
    <text evidence="1">The sequence shown here is derived from an EMBL/GenBank/DDBJ whole genome shotgun (WGS) entry which is preliminary data.</text>
</comment>
<dbReference type="AlphaFoldDB" id="J9ERE6"/>
<protein>
    <submittedName>
        <fullName evidence="1">Uncharacterized protein</fullName>
    </submittedName>
</protein>
<dbReference type="GO" id="GO:0006644">
    <property type="term" value="P:phospholipid metabolic process"/>
    <property type="evidence" value="ECO:0007669"/>
    <property type="project" value="InterPro"/>
</dbReference>
<dbReference type="EMBL" id="ADBV01005273">
    <property type="protein sequence ID" value="EJW79637.1"/>
    <property type="molecule type" value="Genomic_DNA"/>
</dbReference>
<dbReference type="Proteomes" id="UP000004810">
    <property type="component" value="Unassembled WGS sequence"/>
</dbReference>
<evidence type="ECO:0000313" key="2">
    <source>
        <dbReference type="Proteomes" id="UP000004810"/>
    </source>
</evidence>
<name>J9ERE6_WUCBA</name>
<gene>
    <name evidence="1" type="ORF">WUBG_09455</name>
</gene>
<reference evidence="2" key="1">
    <citation type="submission" date="2012-08" db="EMBL/GenBank/DDBJ databases">
        <title>The Genome Sequence of Wuchereria bancrofti.</title>
        <authorList>
            <person name="Nutman T.B."/>
            <person name="Fink D.L."/>
            <person name="Russ C."/>
            <person name="Young S."/>
            <person name="Zeng Q."/>
            <person name="Koehrsen M."/>
            <person name="Alvarado L."/>
            <person name="Berlin A."/>
            <person name="Chapman S.B."/>
            <person name="Chen Z."/>
            <person name="Freedman E."/>
            <person name="Gellesch M."/>
            <person name="Goldberg J."/>
            <person name="Griggs A."/>
            <person name="Gujja S."/>
            <person name="Heilman E.R."/>
            <person name="Heiman D."/>
            <person name="Hepburn T."/>
            <person name="Howarth C."/>
            <person name="Jen D."/>
            <person name="Larson L."/>
            <person name="Lewis B."/>
            <person name="Mehta T."/>
            <person name="Park D."/>
            <person name="Pearson M."/>
            <person name="Roberts A."/>
            <person name="Saif S."/>
            <person name="Shea T."/>
            <person name="Shenoy N."/>
            <person name="Sisk P."/>
            <person name="Stolte C."/>
            <person name="Sykes S."/>
            <person name="Walk T."/>
            <person name="White J."/>
            <person name="Yandava C."/>
            <person name="Haas B."/>
            <person name="Henn M.R."/>
            <person name="Nusbaum C."/>
            <person name="Birren B."/>
        </authorList>
    </citation>
    <scope>NUCLEOTIDE SEQUENCE [LARGE SCALE GENOMIC DNA]</scope>
    <source>
        <strain evidence="2">NA</strain>
    </source>
</reference>
<dbReference type="GO" id="GO:0050482">
    <property type="term" value="P:arachidonate secretion"/>
    <property type="evidence" value="ECO:0007669"/>
    <property type="project" value="InterPro"/>
</dbReference>
<dbReference type="GO" id="GO:0004623">
    <property type="term" value="F:phospholipase A2 activity"/>
    <property type="evidence" value="ECO:0007669"/>
    <property type="project" value="InterPro"/>
</dbReference>
<proteinExistence type="predicted"/>
<evidence type="ECO:0000313" key="1">
    <source>
        <dbReference type="EMBL" id="EJW79637.1"/>
    </source>
</evidence>
<dbReference type="InterPro" id="IPR036444">
    <property type="entry name" value="PLipase_A2_dom_sf"/>
</dbReference>
<organism evidence="1 2">
    <name type="scientific">Wuchereria bancrofti</name>
    <dbReference type="NCBI Taxonomy" id="6293"/>
    <lineage>
        <taxon>Eukaryota</taxon>
        <taxon>Metazoa</taxon>
        <taxon>Ecdysozoa</taxon>
        <taxon>Nematoda</taxon>
        <taxon>Chromadorea</taxon>
        <taxon>Rhabditida</taxon>
        <taxon>Spirurina</taxon>
        <taxon>Spiruromorpha</taxon>
        <taxon>Filarioidea</taxon>
        <taxon>Onchocercidae</taxon>
        <taxon>Wuchereria</taxon>
    </lineage>
</organism>
<sequence>MDKKKAKEVNNSKNICATAICNCDSEFVNCLEENDFINMKPTCLINMNTERNLK</sequence>
<accession>J9ERE6</accession>
<dbReference type="SUPFAM" id="SSF48619">
    <property type="entry name" value="Phospholipase A2, PLA2"/>
    <property type="match status" value="1"/>
</dbReference>